<evidence type="ECO:0000256" key="3">
    <source>
        <dbReference type="ARBA" id="ARBA00022448"/>
    </source>
</evidence>
<evidence type="ECO:0000256" key="2">
    <source>
        <dbReference type="ARBA" id="ARBA00007613"/>
    </source>
</evidence>
<dbReference type="Proteomes" id="UP001501411">
    <property type="component" value="Unassembled WGS sequence"/>
</dbReference>
<evidence type="ECO:0000256" key="7">
    <source>
        <dbReference type="ARBA" id="ARBA00023237"/>
    </source>
</evidence>
<evidence type="ECO:0000313" key="9">
    <source>
        <dbReference type="EMBL" id="GAA4792279.1"/>
    </source>
</evidence>
<keyword evidence="8" id="KW-0175">Coiled coil</keyword>
<dbReference type="Pfam" id="PF02321">
    <property type="entry name" value="OEP"/>
    <property type="match status" value="2"/>
</dbReference>
<dbReference type="InterPro" id="IPR051906">
    <property type="entry name" value="TolC-like"/>
</dbReference>
<reference evidence="10" key="1">
    <citation type="journal article" date="2019" name="Int. J. Syst. Evol. Microbiol.">
        <title>The Global Catalogue of Microorganisms (GCM) 10K type strain sequencing project: providing services to taxonomists for standard genome sequencing and annotation.</title>
        <authorList>
            <consortium name="The Broad Institute Genomics Platform"/>
            <consortium name="The Broad Institute Genome Sequencing Center for Infectious Disease"/>
            <person name="Wu L."/>
            <person name="Ma J."/>
        </authorList>
    </citation>
    <scope>NUCLEOTIDE SEQUENCE [LARGE SCALE GENOMIC DNA]</scope>
    <source>
        <strain evidence="10">JCM 18200</strain>
    </source>
</reference>
<evidence type="ECO:0000256" key="8">
    <source>
        <dbReference type="SAM" id="Coils"/>
    </source>
</evidence>
<dbReference type="PANTHER" id="PTHR30026:SF20">
    <property type="entry name" value="OUTER MEMBRANE PROTEIN TOLC"/>
    <property type="match status" value="1"/>
</dbReference>
<keyword evidence="5" id="KW-0812">Transmembrane</keyword>
<dbReference type="InterPro" id="IPR003423">
    <property type="entry name" value="OMP_efflux"/>
</dbReference>
<proteinExistence type="inferred from homology"/>
<feature type="coiled-coil region" evidence="8">
    <location>
        <begin position="209"/>
        <end position="236"/>
    </location>
</feature>
<gene>
    <name evidence="9" type="primary">tolC</name>
    <name evidence="9" type="ORF">GCM10023231_20340</name>
</gene>
<sequence>MKTPFIFLVLLLGQLPLWVCGQTEVLSQYITEGIQQNLVLKQKNVSLDQALLALQTAKSMYQPNVALQASYSTATGGRSISLPLGDLMNPVYATLNQLTNSQQFPMLENQSINFLPKNYYDAKVRTTIPLVNTDIAYNKKINEQQVTLQEIEVQTYERELIKQIKTAYFNYLNANQAVKIYQSALDLAEESKRVNQQLLDHGKGLPAYVLRAASEIEQTKAQLTQAEQQKVNARLYFNALLNRDGNQPVDTVFNADVALKQVATLLQQEPEISNREELKTLQQLIAINENQVRMDKKFTIPKINGFVDLGAQAEQMRFNSQSQYVMVGVQLDLPLYSGNRNRLKIKQSQLALEDAALNKEQVKKQLEVSSNVAKNNLLSAWRTYQASLKQLAAASSYQRLIDRGYKAGTNTYIETIDARNQLTTANLSSLMSKYNVLSAAAELERETATYPLNHERP</sequence>
<comment type="similarity">
    <text evidence="2">Belongs to the outer membrane factor (OMF) (TC 1.B.17) family.</text>
</comment>
<evidence type="ECO:0000313" key="10">
    <source>
        <dbReference type="Proteomes" id="UP001501411"/>
    </source>
</evidence>
<comment type="subcellular location">
    <subcellularLocation>
        <location evidence="1">Cell outer membrane</location>
    </subcellularLocation>
</comment>
<protein>
    <submittedName>
        <fullName evidence="9">Outer membrane channel protein TolC</fullName>
    </submittedName>
</protein>
<evidence type="ECO:0000256" key="4">
    <source>
        <dbReference type="ARBA" id="ARBA00022452"/>
    </source>
</evidence>
<evidence type="ECO:0000256" key="6">
    <source>
        <dbReference type="ARBA" id="ARBA00023136"/>
    </source>
</evidence>
<evidence type="ECO:0000256" key="1">
    <source>
        <dbReference type="ARBA" id="ARBA00004442"/>
    </source>
</evidence>
<dbReference type="Gene3D" id="1.20.1600.10">
    <property type="entry name" value="Outer membrane efflux proteins (OEP)"/>
    <property type="match status" value="1"/>
</dbReference>
<dbReference type="PANTHER" id="PTHR30026">
    <property type="entry name" value="OUTER MEMBRANE PROTEIN TOLC"/>
    <property type="match status" value="1"/>
</dbReference>
<keyword evidence="7" id="KW-0998">Cell outer membrane</keyword>
<keyword evidence="6" id="KW-0472">Membrane</keyword>
<organism evidence="9 10">
    <name type="scientific">Olivibacter ginsenosidimutans</name>
    <dbReference type="NCBI Taxonomy" id="1176537"/>
    <lineage>
        <taxon>Bacteria</taxon>
        <taxon>Pseudomonadati</taxon>
        <taxon>Bacteroidota</taxon>
        <taxon>Sphingobacteriia</taxon>
        <taxon>Sphingobacteriales</taxon>
        <taxon>Sphingobacteriaceae</taxon>
        <taxon>Olivibacter</taxon>
    </lineage>
</organism>
<keyword evidence="10" id="KW-1185">Reference proteome</keyword>
<keyword evidence="3" id="KW-0813">Transport</keyword>
<dbReference type="SUPFAM" id="SSF56954">
    <property type="entry name" value="Outer membrane efflux proteins (OEP)"/>
    <property type="match status" value="1"/>
</dbReference>
<comment type="caution">
    <text evidence="9">The sequence shown here is derived from an EMBL/GenBank/DDBJ whole genome shotgun (WGS) entry which is preliminary data.</text>
</comment>
<name>A0ABP9BCM4_9SPHI</name>
<keyword evidence="4" id="KW-1134">Transmembrane beta strand</keyword>
<evidence type="ECO:0000256" key="5">
    <source>
        <dbReference type="ARBA" id="ARBA00022692"/>
    </source>
</evidence>
<dbReference type="EMBL" id="BAABIQ010000032">
    <property type="protein sequence ID" value="GAA4792279.1"/>
    <property type="molecule type" value="Genomic_DNA"/>
</dbReference>
<accession>A0ABP9BCM4</accession>
<dbReference type="RefSeq" id="WP_345231664.1">
    <property type="nucleotide sequence ID" value="NZ_BAABIQ010000032.1"/>
</dbReference>